<evidence type="ECO:0000256" key="4">
    <source>
        <dbReference type="PROSITE-ProRule" id="PRU01343"/>
    </source>
</evidence>
<evidence type="ECO:0000256" key="6">
    <source>
        <dbReference type="SAM" id="Phobius"/>
    </source>
</evidence>
<evidence type="ECO:0000259" key="7">
    <source>
        <dbReference type="PROSITE" id="PS51999"/>
    </source>
</evidence>
<dbReference type="Pfam" id="PF06839">
    <property type="entry name" value="Zn_ribbon_GRF"/>
    <property type="match status" value="1"/>
</dbReference>
<feature type="domain" description="GRF-type" evidence="7">
    <location>
        <begin position="109"/>
        <end position="152"/>
    </location>
</feature>
<reference evidence="8 9" key="1">
    <citation type="journal article" date="2023" name="Plants (Basel)">
        <title>Bridging the Gap: Combining Genomics and Transcriptomics Approaches to Understand Stylosanthes scabra, an Orphan Legume from the Brazilian Caatinga.</title>
        <authorList>
            <person name="Ferreira-Neto J.R.C."/>
            <person name="da Silva M.D."/>
            <person name="Binneck E."/>
            <person name="de Melo N.F."/>
            <person name="da Silva R.H."/>
            <person name="de Melo A.L.T.M."/>
            <person name="Pandolfi V."/>
            <person name="Bustamante F.O."/>
            <person name="Brasileiro-Vidal A.C."/>
            <person name="Benko-Iseppon A.M."/>
        </authorList>
    </citation>
    <scope>NUCLEOTIDE SEQUENCE [LARGE SCALE GENOMIC DNA]</scope>
    <source>
        <tissue evidence="8">Leaves</tissue>
    </source>
</reference>
<organism evidence="8 9">
    <name type="scientific">Stylosanthes scabra</name>
    <dbReference type="NCBI Taxonomy" id="79078"/>
    <lineage>
        <taxon>Eukaryota</taxon>
        <taxon>Viridiplantae</taxon>
        <taxon>Streptophyta</taxon>
        <taxon>Embryophyta</taxon>
        <taxon>Tracheophyta</taxon>
        <taxon>Spermatophyta</taxon>
        <taxon>Magnoliopsida</taxon>
        <taxon>eudicotyledons</taxon>
        <taxon>Gunneridae</taxon>
        <taxon>Pentapetalae</taxon>
        <taxon>rosids</taxon>
        <taxon>fabids</taxon>
        <taxon>Fabales</taxon>
        <taxon>Fabaceae</taxon>
        <taxon>Papilionoideae</taxon>
        <taxon>50 kb inversion clade</taxon>
        <taxon>dalbergioids sensu lato</taxon>
        <taxon>Dalbergieae</taxon>
        <taxon>Pterocarpus clade</taxon>
        <taxon>Stylosanthes</taxon>
    </lineage>
</organism>
<dbReference type="Proteomes" id="UP001341840">
    <property type="component" value="Unassembled WGS sequence"/>
</dbReference>
<evidence type="ECO:0000256" key="5">
    <source>
        <dbReference type="SAM" id="MobiDB-lite"/>
    </source>
</evidence>
<evidence type="ECO:0000256" key="2">
    <source>
        <dbReference type="ARBA" id="ARBA00022771"/>
    </source>
</evidence>
<proteinExistence type="predicted"/>
<evidence type="ECO:0000313" key="8">
    <source>
        <dbReference type="EMBL" id="MED6125552.1"/>
    </source>
</evidence>
<keyword evidence="2 4" id="KW-0863">Zinc-finger</keyword>
<name>A0ABU6RNE4_9FABA</name>
<feature type="region of interest" description="Disordered" evidence="5">
    <location>
        <begin position="61"/>
        <end position="89"/>
    </location>
</feature>
<keyword evidence="6" id="KW-0472">Membrane</keyword>
<protein>
    <recommendedName>
        <fullName evidence="7">GRF-type domain-containing protein</fullName>
    </recommendedName>
</protein>
<dbReference type="EMBL" id="JASCZI010030973">
    <property type="protein sequence ID" value="MED6125552.1"/>
    <property type="molecule type" value="Genomic_DNA"/>
</dbReference>
<dbReference type="InterPro" id="IPR010666">
    <property type="entry name" value="Znf_GRF"/>
</dbReference>
<keyword evidence="1" id="KW-0479">Metal-binding</keyword>
<gene>
    <name evidence="8" type="ORF">PIB30_069520</name>
</gene>
<comment type="caution">
    <text evidence="8">The sequence shown here is derived from an EMBL/GenBank/DDBJ whole genome shotgun (WGS) entry which is preliminary data.</text>
</comment>
<dbReference type="PROSITE" id="PS51999">
    <property type="entry name" value="ZF_GRF"/>
    <property type="match status" value="1"/>
</dbReference>
<keyword evidence="3" id="KW-0862">Zinc</keyword>
<feature type="transmembrane region" description="Helical" evidence="6">
    <location>
        <begin position="203"/>
        <end position="222"/>
    </location>
</feature>
<keyword evidence="6" id="KW-1133">Transmembrane helix</keyword>
<evidence type="ECO:0000313" key="9">
    <source>
        <dbReference type="Proteomes" id="UP001341840"/>
    </source>
</evidence>
<evidence type="ECO:0000256" key="3">
    <source>
        <dbReference type="ARBA" id="ARBA00022833"/>
    </source>
</evidence>
<keyword evidence="9" id="KW-1185">Reference proteome</keyword>
<sequence>MPPTVMKRGHPCHSVTLASKNVTGSADVDTKGDYMAVTVPWVHHHLPIHQNDAVPHLRLLSPEEMDSKGGSSATRRSGGGRRGDRSLSETQGLFAAKVGHERNGAAPMCHCGVYAVLYLSKTPNNPNRLFFGCPFFKTRMNHCKFFIWLDQHAAKLGRVVESKSVKEDEFDIDEHFWRLIVENRVSELERRIASMEKKHSMKFLFVVCLLFPWSLVCILVAIGDF</sequence>
<keyword evidence="6" id="KW-0812">Transmembrane</keyword>
<evidence type="ECO:0000256" key="1">
    <source>
        <dbReference type="ARBA" id="ARBA00022723"/>
    </source>
</evidence>
<dbReference type="PANTHER" id="PTHR33248">
    <property type="entry name" value="ZINC ION-BINDING PROTEIN"/>
    <property type="match status" value="1"/>
</dbReference>
<accession>A0ABU6RNE4</accession>